<evidence type="ECO:0000256" key="5">
    <source>
        <dbReference type="ARBA" id="ARBA00023136"/>
    </source>
</evidence>
<gene>
    <name evidence="9" type="primary">pspC</name>
    <name evidence="9" type="ORF">BTM25_11640</name>
</gene>
<feature type="domain" description="Phage shock protein PspC N-terminal" evidence="8">
    <location>
        <begin position="9"/>
        <end position="66"/>
    </location>
</feature>
<evidence type="ECO:0000256" key="7">
    <source>
        <dbReference type="SAM" id="Phobius"/>
    </source>
</evidence>
<evidence type="ECO:0000256" key="6">
    <source>
        <dbReference type="SAM" id="MobiDB-lite"/>
    </source>
</evidence>
<evidence type="ECO:0000256" key="2">
    <source>
        <dbReference type="ARBA" id="ARBA00022475"/>
    </source>
</evidence>
<accession>A0A2P4UNY1</accession>
<evidence type="ECO:0000256" key="1">
    <source>
        <dbReference type="ARBA" id="ARBA00004162"/>
    </source>
</evidence>
<proteinExistence type="predicted"/>
<evidence type="ECO:0000256" key="3">
    <source>
        <dbReference type="ARBA" id="ARBA00022692"/>
    </source>
</evidence>
<comment type="subcellular location">
    <subcellularLocation>
        <location evidence="1">Cell membrane</location>
        <topology evidence="1">Single-pass membrane protein</topology>
    </subcellularLocation>
</comment>
<dbReference type="PANTHER" id="PTHR33885:SF3">
    <property type="entry name" value="PHAGE SHOCK PROTEIN C"/>
    <property type="match status" value="1"/>
</dbReference>
<feature type="region of interest" description="Disordered" evidence="6">
    <location>
        <begin position="83"/>
        <end position="102"/>
    </location>
</feature>
<keyword evidence="10" id="KW-1185">Reference proteome</keyword>
<evidence type="ECO:0000256" key="4">
    <source>
        <dbReference type="ARBA" id="ARBA00022989"/>
    </source>
</evidence>
<keyword evidence="4 7" id="KW-1133">Transmembrane helix</keyword>
<feature type="compositionally biased region" description="Basic and acidic residues" evidence="6">
    <location>
        <begin position="91"/>
        <end position="102"/>
    </location>
</feature>
<dbReference type="Proteomes" id="UP000242367">
    <property type="component" value="Unassembled WGS sequence"/>
</dbReference>
<dbReference type="EMBL" id="MTBP01000001">
    <property type="protein sequence ID" value="POM26757.1"/>
    <property type="molecule type" value="Genomic_DNA"/>
</dbReference>
<dbReference type="Pfam" id="PF04024">
    <property type="entry name" value="PspC"/>
    <property type="match status" value="1"/>
</dbReference>
<name>A0A2P4UNY1_9ACTN</name>
<protein>
    <submittedName>
        <fullName evidence="9">Phage shock protein C</fullName>
    </submittedName>
</protein>
<organism evidence="9 10">
    <name type="scientific">Actinomadura rubteroloni</name>
    <dbReference type="NCBI Taxonomy" id="1926885"/>
    <lineage>
        <taxon>Bacteria</taxon>
        <taxon>Bacillati</taxon>
        <taxon>Actinomycetota</taxon>
        <taxon>Actinomycetes</taxon>
        <taxon>Streptosporangiales</taxon>
        <taxon>Thermomonosporaceae</taxon>
        <taxon>Actinomadura</taxon>
    </lineage>
</organism>
<feature type="transmembrane region" description="Helical" evidence="7">
    <location>
        <begin position="40"/>
        <end position="63"/>
    </location>
</feature>
<evidence type="ECO:0000313" key="10">
    <source>
        <dbReference type="Proteomes" id="UP000242367"/>
    </source>
</evidence>
<sequence>MDLNKNAQRRLRRTHDGRMIGGVCSGVARYFDVDANLVRLGLAVFTLFGGAGVAAYIVAWILIPDEGAPTSIGEDFVKKAQENQGVQDAVQRAKDKLNKVRS</sequence>
<dbReference type="PANTHER" id="PTHR33885">
    <property type="entry name" value="PHAGE SHOCK PROTEIN C"/>
    <property type="match status" value="1"/>
</dbReference>
<keyword evidence="3 7" id="KW-0812">Transmembrane</keyword>
<keyword evidence="5 7" id="KW-0472">Membrane</keyword>
<dbReference type="InterPro" id="IPR007168">
    <property type="entry name" value="Phageshock_PspC_N"/>
</dbReference>
<dbReference type="InterPro" id="IPR052027">
    <property type="entry name" value="PspC"/>
</dbReference>
<evidence type="ECO:0000259" key="8">
    <source>
        <dbReference type="Pfam" id="PF04024"/>
    </source>
</evidence>
<dbReference type="AlphaFoldDB" id="A0A2P4UNY1"/>
<evidence type="ECO:0000313" key="9">
    <source>
        <dbReference type="EMBL" id="POM26757.1"/>
    </source>
</evidence>
<dbReference type="RefSeq" id="WP_103561678.1">
    <property type="nucleotide sequence ID" value="NZ_MTBP01000001.1"/>
</dbReference>
<dbReference type="GO" id="GO:0005886">
    <property type="term" value="C:plasma membrane"/>
    <property type="evidence" value="ECO:0007669"/>
    <property type="project" value="UniProtKB-SubCell"/>
</dbReference>
<comment type="caution">
    <text evidence="9">The sequence shown here is derived from an EMBL/GenBank/DDBJ whole genome shotgun (WGS) entry which is preliminary data.</text>
</comment>
<keyword evidence="2" id="KW-1003">Cell membrane</keyword>
<reference evidence="9 10" key="1">
    <citation type="journal article" date="2017" name="Chemistry">
        <title>Isolation, Biosynthesis and Chemical Modifications of Rubterolones A-F: Rare Tropolone Alkaloids from Actinomadura sp. 5-2.</title>
        <authorList>
            <person name="Guo H."/>
            <person name="Benndorf R."/>
            <person name="Leichnitz D."/>
            <person name="Klassen J.L."/>
            <person name="Vollmers J."/>
            <person name="Gorls H."/>
            <person name="Steinacker M."/>
            <person name="Weigel C."/>
            <person name="Dahse H.M."/>
            <person name="Kaster A.K."/>
            <person name="de Beer Z.W."/>
            <person name="Poulsen M."/>
            <person name="Beemelmanns C."/>
        </authorList>
    </citation>
    <scope>NUCLEOTIDE SEQUENCE [LARGE SCALE GENOMIC DNA]</scope>
    <source>
        <strain evidence="9 10">5-2</strain>
    </source>
</reference>